<feature type="transmembrane region" description="Helical" evidence="1">
    <location>
        <begin position="65"/>
        <end position="85"/>
    </location>
</feature>
<name>A0A6A4NJS7_LUPAL</name>
<proteinExistence type="predicted"/>
<reference evidence="3" key="1">
    <citation type="journal article" date="2020" name="Nat. Commun.">
        <title>Genome sequence of the cluster root forming white lupin.</title>
        <authorList>
            <person name="Hufnagel B."/>
            <person name="Marques A."/>
            <person name="Soriano A."/>
            <person name="Marques L."/>
            <person name="Divol F."/>
            <person name="Doumas P."/>
            <person name="Sallet E."/>
            <person name="Mancinotti D."/>
            <person name="Carrere S."/>
            <person name="Marande W."/>
            <person name="Arribat S."/>
            <person name="Keller J."/>
            <person name="Huneau C."/>
            <person name="Blein T."/>
            <person name="Aime D."/>
            <person name="Laguerre M."/>
            <person name="Taylor J."/>
            <person name="Schubert V."/>
            <person name="Nelson M."/>
            <person name="Geu-Flores F."/>
            <person name="Crespi M."/>
            <person name="Gallardo-Guerrero K."/>
            <person name="Delaux P.-M."/>
            <person name="Salse J."/>
            <person name="Berges H."/>
            <person name="Guyot R."/>
            <person name="Gouzy J."/>
            <person name="Peret B."/>
        </authorList>
    </citation>
    <scope>NUCLEOTIDE SEQUENCE [LARGE SCALE GENOMIC DNA]</scope>
    <source>
        <strain evidence="3">cv. Amiga</strain>
    </source>
</reference>
<dbReference type="AlphaFoldDB" id="A0A6A4NJS7"/>
<accession>A0A6A4NJS7</accession>
<evidence type="ECO:0000256" key="1">
    <source>
        <dbReference type="SAM" id="Phobius"/>
    </source>
</evidence>
<protein>
    <submittedName>
        <fullName evidence="2">Uncharacterized protein</fullName>
    </submittedName>
</protein>
<gene>
    <name evidence="2" type="ORF">Lalb_Chr23g0275641</name>
</gene>
<dbReference type="Proteomes" id="UP000447434">
    <property type="component" value="Chromosome 23"/>
</dbReference>
<evidence type="ECO:0000313" key="2">
    <source>
        <dbReference type="EMBL" id="KAE9587599.1"/>
    </source>
</evidence>
<dbReference type="EMBL" id="WOCE01000023">
    <property type="protein sequence ID" value="KAE9587599.1"/>
    <property type="molecule type" value="Genomic_DNA"/>
</dbReference>
<keyword evidence="3" id="KW-1185">Reference proteome</keyword>
<evidence type="ECO:0000313" key="3">
    <source>
        <dbReference type="Proteomes" id="UP000447434"/>
    </source>
</evidence>
<keyword evidence="1" id="KW-0472">Membrane</keyword>
<dbReference type="OrthoDB" id="1711136at2759"/>
<keyword evidence="1" id="KW-1133">Transmembrane helix</keyword>
<comment type="caution">
    <text evidence="2">The sequence shown here is derived from an EMBL/GenBank/DDBJ whole genome shotgun (WGS) entry which is preliminary data.</text>
</comment>
<sequence>MTLQEKMKSLCVENQIWRELAQTNETTTNNLCRNLEQVLAHVGMDHHVVTAVVDDMLLIPTAVHFHYFIYSLSHLYFFYCMLFFYHFQFKHNEIFGFLPYIPWFKFIKIKVYVLD</sequence>
<keyword evidence="1" id="KW-0812">Transmembrane</keyword>
<organism evidence="2 3">
    <name type="scientific">Lupinus albus</name>
    <name type="common">White lupine</name>
    <name type="synonym">Lupinus termis</name>
    <dbReference type="NCBI Taxonomy" id="3870"/>
    <lineage>
        <taxon>Eukaryota</taxon>
        <taxon>Viridiplantae</taxon>
        <taxon>Streptophyta</taxon>
        <taxon>Embryophyta</taxon>
        <taxon>Tracheophyta</taxon>
        <taxon>Spermatophyta</taxon>
        <taxon>Magnoliopsida</taxon>
        <taxon>eudicotyledons</taxon>
        <taxon>Gunneridae</taxon>
        <taxon>Pentapetalae</taxon>
        <taxon>rosids</taxon>
        <taxon>fabids</taxon>
        <taxon>Fabales</taxon>
        <taxon>Fabaceae</taxon>
        <taxon>Papilionoideae</taxon>
        <taxon>50 kb inversion clade</taxon>
        <taxon>genistoids sensu lato</taxon>
        <taxon>core genistoids</taxon>
        <taxon>Genisteae</taxon>
        <taxon>Lupinus</taxon>
    </lineage>
</organism>